<feature type="region of interest" description="Disordered" evidence="1">
    <location>
        <begin position="564"/>
        <end position="651"/>
    </location>
</feature>
<reference evidence="4" key="2">
    <citation type="submission" date="2023-05" db="EMBL/GenBank/DDBJ databases">
        <authorList>
            <consortium name="Lawrence Berkeley National Laboratory"/>
            <person name="Steindorff A."/>
            <person name="Hensen N."/>
            <person name="Bonometti L."/>
            <person name="Westerberg I."/>
            <person name="Brannstrom I.O."/>
            <person name="Guillou S."/>
            <person name="Cros-Aarteil S."/>
            <person name="Calhoun S."/>
            <person name="Haridas S."/>
            <person name="Kuo A."/>
            <person name="Mondo S."/>
            <person name="Pangilinan J."/>
            <person name="Riley R."/>
            <person name="Labutti K."/>
            <person name="Andreopoulos B."/>
            <person name="Lipzen A."/>
            <person name="Chen C."/>
            <person name="Yanf M."/>
            <person name="Daum C."/>
            <person name="Ng V."/>
            <person name="Clum A."/>
            <person name="Ohm R."/>
            <person name="Martin F."/>
            <person name="Silar P."/>
            <person name="Natvig D."/>
            <person name="Lalanne C."/>
            <person name="Gautier V."/>
            <person name="Ament-Velasquez S.L."/>
            <person name="Kruys A."/>
            <person name="Hutchinson M.I."/>
            <person name="Powell A.J."/>
            <person name="Barry K."/>
            <person name="Miller A.N."/>
            <person name="Grigoriev I.V."/>
            <person name="Debuchy R."/>
            <person name="Gladieux P."/>
            <person name="Thoren M.H."/>
            <person name="Johannesson H."/>
        </authorList>
    </citation>
    <scope>NUCLEOTIDE SEQUENCE</scope>
    <source>
        <strain evidence="4">CBS 123565</strain>
    </source>
</reference>
<comment type="caution">
    <text evidence="4">The sequence shown here is derived from an EMBL/GenBank/DDBJ whole genome shotgun (WGS) entry which is preliminary data.</text>
</comment>
<reference evidence="4" key="1">
    <citation type="journal article" date="2023" name="Mol. Phylogenet. Evol.">
        <title>Genome-scale phylogeny and comparative genomics of the fungal order Sordariales.</title>
        <authorList>
            <person name="Hensen N."/>
            <person name="Bonometti L."/>
            <person name="Westerberg I."/>
            <person name="Brannstrom I.O."/>
            <person name="Guillou S."/>
            <person name="Cros-Aarteil S."/>
            <person name="Calhoun S."/>
            <person name="Haridas S."/>
            <person name="Kuo A."/>
            <person name="Mondo S."/>
            <person name="Pangilinan J."/>
            <person name="Riley R."/>
            <person name="LaButti K."/>
            <person name="Andreopoulos B."/>
            <person name="Lipzen A."/>
            <person name="Chen C."/>
            <person name="Yan M."/>
            <person name="Daum C."/>
            <person name="Ng V."/>
            <person name="Clum A."/>
            <person name="Steindorff A."/>
            <person name="Ohm R.A."/>
            <person name="Martin F."/>
            <person name="Silar P."/>
            <person name="Natvig D.O."/>
            <person name="Lalanne C."/>
            <person name="Gautier V."/>
            <person name="Ament-Velasquez S.L."/>
            <person name="Kruys A."/>
            <person name="Hutchinson M.I."/>
            <person name="Powell A.J."/>
            <person name="Barry K."/>
            <person name="Miller A.N."/>
            <person name="Grigoriev I.V."/>
            <person name="Debuchy R."/>
            <person name="Gladieux P."/>
            <person name="Hiltunen Thoren M."/>
            <person name="Johannesson H."/>
        </authorList>
    </citation>
    <scope>NUCLEOTIDE SEQUENCE</scope>
    <source>
        <strain evidence="4">CBS 123565</strain>
    </source>
</reference>
<keyword evidence="5" id="KW-1185">Reference proteome</keyword>
<organism evidence="4 5">
    <name type="scientific">Trichocladium antarcticum</name>
    <dbReference type="NCBI Taxonomy" id="1450529"/>
    <lineage>
        <taxon>Eukaryota</taxon>
        <taxon>Fungi</taxon>
        <taxon>Dikarya</taxon>
        <taxon>Ascomycota</taxon>
        <taxon>Pezizomycotina</taxon>
        <taxon>Sordariomycetes</taxon>
        <taxon>Sordariomycetidae</taxon>
        <taxon>Sordariales</taxon>
        <taxon>Chaetomiaceae</taxon>
        <taxon>Trichocladium</taxon>
    </lineage>
</organism>
<keyword evidence="2" id="KW-0472">Membrane</keyword>
<feature type="compositionally biased region" description="Polar residues" evidence="1">
    <location>
        <begin position="434"/>
        <end position="448"/>
    </location>
</feature>
<evidence type="ECO:0000256" key="3">
    <source>
        <dbReference type="SAM" id="SignalP"/>
    </source>
</evidence>
<feature type="compositionally biased region" description="Polar residues" evidence="1">
    <location>
        <begin position="243"/>
        <end position="255"/>
    </location>
</feature>
<accession>A0AAN6ZGB6</accession>
<gene>
    <name evidence="4" type="ORF">BT67DRAFT_371405</name>
</gene>
<feature type="region of interest" description="Disordered" evidence="1">
    <location>
        <begin position="666"/>
        <end position="829"/>
    </location>
</feature>
<evidence type="ECO:0000256" key="2">
    <source>
        <dbReference type="SAM" id="Phobius"/>
    </source>
</evidence>
<name>A0AAN6ZGB6_9PEZI</name>
<keyword evidence="2" id="KW-0812">Transmembrane</keyword>
<dbReference type="Proteomes" id="UP001304895">
    <property type="component" value="Unassembled WGS sequence"/>
</dbReference>
<evidence type="ECO:0008006" key="6">
    <source>
        <dbReference type="Google" id="ProtNLM"/>
    </source>
</evidence>
<feature type="transmembrane region" description="Helical" evidence="2">
    <location>
        <begin position="208"/>
        <end position="229"/>
    </location>
</feature>
<feature type="compositionally biased region" description="Acidic residues" evidence="1">
    <location>
        <begin position="598"/>
        <end position="609"/>
    </location>
</feature>
<feature type="region of interest" description="Disordered" evidence="1">
    <location>
        <begin position="242"/>
        <end position="272"/>
    </location>
</feature>
<feature type="compositionally biased region" description="Low complexity" evidence="1">
    <location>
        <begin position="788"/>
        <end position="805"/>
    </location>
</feature>
<keyword evidence="3" id="KW-0732">Signal</keyword>
<feature type="chain" id="PRO_5042952735" description="Extracellular membrane protein CFEM domain-containing protein" evidence="3">
    <location>
        <begin position="27"/>
        <end position="910"/>
    </location>
</feature>
<feature type="compositionally biased region" description="Basic and acidic residues" evidence="1">
    <location>
        <begin position="516"/>
        <end position="526"/>
    </location>
</feature>
<evidence type="ECO:0000256" key="1">
    <source>
        <dbReference type="SAM" id="MobiDB-lite"/>
    </source>
</evidence>
<feature type="compositionally biased region" description="Basic residues" evidence="1">
    <location>
        <begin position="569"/>
        <end position="580"/>
    </location>
</feature>
<feature type="region of interest" description="Disordered" evidence="1">
    <location>
        <begin position="153"/>
        <end position="202"/>
    </location>
</feature>
<keyword evidence="2" id="KW-1133">Transmembrane helix</keyword>
<evidence type="ECO:0000313" key="4">
    <source>
        <dbReference type="EMBL" id="KAK4138080.1"/>
    </source>
</evidence>
<dbReference type="AlphaFoldDB" id="A0AAN6ZGB6"/>
<proteinExistence type="predicted"/>
<feature type="region of interest" description="Disordered" evidence="1">
    <location>
        <begin position="496"/>
        <end position="545"/>
    </location>
</feature>
<feature type="compositionally biased region" description="Low complexity" evidence="1">
    <location>
        <begin position="153"/>
        <end position="180"/>
    </location>
</feature>
<feature type="region of interest" description="Disordered" evidence="1">
    <location>
        <begin position="434"/>
        <end position="457"/>
    </location>
</feature>
<dbReference type="EMBL" id="MU853402">
    <property type="protein sequence ID" value="KAK4138080.1"/>
    <property type="molecule type" value="Genomic_DNA"/>
</dbReference>
<protein>
    <recommendedName>
        <fullName evidence="6">Extracellular membrane protein CFEM domain-containing protein</fullName>
    </recommendedName>
</protein>
<sequence>MILRRMPYRLTILCLAIWTILPAVAALGTIGITDEILNFVPPCAQECFKSVISTTFDSRICGNSPSLQCLCRQRGADGYTIGEGAVSCIAGESRFGTCTGRDGTAYNMCVGVSRAESKTHTVIVATLLLPASGTGPLLVPTATETGTSTIATKSAVTTTQAPTDSATTSSASSAATVAPTATPPPSSTENPAASTEPSGRPNLSSAQIAGIALGCVAVLALGIMLVVLARCVRRKRLGDAESGFSQMRDSMSFGQKSRPDSAHGLQISSPLARIPAAARDPTDVRWQGSLPSSQQGSGGFGLAIAPFGAGPGAKPSPAHIRARAAQTPAPAPAPTAVPIQRSLPGIVLSSPPKHQTLVERSPPKPTLTLAIPTSSEPVARVPASGGESVVTEFAEDGEGDIAPGTAIWRPPPRDPQSAATYYFADKGGNWVLRNSSSARKTDTGTSTRPPAPIGTVIQEAPPAPLEVELPSPDHKTRAERARDVYGGFSPDAMISPLRLVGKPGNKTKLGSPIAFRDQRREPRLSRPDPAARLSLTAETIGREPMAANNQRLDTHFAMIREARDLTGGKVKRRSTRKARRRVSEESATSIESAAATPFEDEDIVEDEPQVDLSPVAESPRSRISPRRSPDAYPRMDKHDGGQRPTAPGRASHFDLLPRAHMYNIWHPPGRSSPMGESMLPKPRTVASLGPQPNGPKRLLSAPNRRQQQTGSPAFRPMSGRVPMSPAGQEYWQHQRQGPGPASYWNRPQNHPQNHPHNHPQNHPQNPLARARPSAPTSPYELPGESLPSRRYQTPPPQRRLTQTRPMQFPAPQPRTSQHSAPAPTSRVLAGGAAGQGSLLAKRRGADKIAALSLGSGRGRGRGGANADANNAAARSWARHDSLVGPAPITPGWVPELTPTRRGEHLYLNVR</sequence>
<feature type="compositionally biased region" description="Low complexity" evidence="1">
    <location>
        <begin position="585"/>
        <end position="596"/>
    </location>
</feature>
<feature type="compositionally biased region" description="Basic and acidic residues" evidence="1">
    <location>
        <begin position="627"/>
        <end position="641"/>
    </location>
</feature>
<evidence type="ECO:0000313" key="5">
    <source>
        <dbReference type="Proteomes" id="UP001304895"/>
    </source>
</evidence>
<feature type="signal peptide" evidence="3">
    <location>
        <begin position="1"/>
        <end position="26"/>
    </location>
</feature>